<feature type="transmembrane region" description="Helical" evidence="2">
    <location>
        <begin position="319"/>
        <end position="338"/>
    </location>
</feature>
<dbReference type="PROSITE" id="PS50082">
    <property type="entry name" value="WD_REPEATS_2"/>
    <property type="match status" value="1"/>
</dbReference>
<evidence type="ECO:0000313" key="3">
    <source>
        <dbReference type="EMBL" id="MFD2485399.1"/>
    </source>
</evidence>
<feature type="repeat" description="WD" evidence="1">
    <location>
        <begin position="922"/>
        <end position="961"/>
    </location>
</feature>
<evidence type="ECO:0000313" key="4">
    <source>
        <dbReference type="Proteomes" id="UP001597542"/>
    </source>
</evidence>
<name>A0ABW5I899_9PSEU</name>
<proteinExistence type="predicted"/>
<gene>
    <name evidence="3" type="ORF">ACFSUT_34365</name>
</gene>
<protein>
    <submittedName>
        <fullName evidence="3">WD40 repeat domain-containing protein</fullName>
    </submittedName>
</protein>
<dbReference type="EMBL" id="JBHUKQ010000016">
    <property type="protein sequence ID" value="MFD2485399.1"/>
    <property type="molecule type" value="Genomic_DNA"/>
</dbReference>
<dbReference type="SUPFAM" id="SSF69322">
    <property type="entry name" value="Tricorn protease domain 2"/>
    <property type="match status" value="1"/>
</dbReference>
<dbReference type="SMART" id="SM00320">
    <property type="entry name" value="WD40"/>
    <property type="match status" value="8"/>
</dbReference>
<dbReference type="InterPro" id="IPR015943">
    <property type="entry name" value="WD40/YVTN_repeat-like_dom_sf"/>
</dbReference>
<dbReference type="InterPro" id="IPR036322">
    <property type="entry name" value="WD40_repeat_dom_sf"/>
</dbReference>
<keyword evidence="4" id="KW-1185">Reference proteome</keyword>
<dbReference type="PANTHER" id="PTHR19879:SF9">
    <property type="entry name" value="TRANSCRIPTION INITIATION FACTOR TFIID SUBUNIT 5"/>
    <property type="match status" value="1"/>
</dbReference>
<reference evidence="4" key="1">
    <citation type="journal article" date="2019" name="Int. J. Syst. Evol. Microbiol.">
        <title>The Global Catalogue of Microorganisms (GCM) 10K type strain sequencing project: providing services to taxonomists for standard genome sequencing and annotation.</title>
        <authorList>
            <consortium name="The Broad Institute Genomics Platform"/>
            <consortium name="The Broad Institute Genome Sequencing Center for Infectious Disease"/>
            <person name="Wu L."/>
            <person name="Ma J."/>
        </authorList>
    </citation>
    <scope>NUCLEOTIDE SEQUENCE [LARGE SCALE GENOMIC DNA]</scope>
    <source>
        <strain evidence="4">CGMCC 4.7638</strain>
    </source>
</reference>
<organism evidence="3 4">
    <name type="scientific">Amycolatopsis albidoflavus</name>
    <dbReference type="NCBI Taxonomy" id="102226"/>
    <lineage>
        <taxon>Bacteria</taxon>
        <taxon>Bacillati</taxon>
        <taxon>Actinomycetota</taxon>
        <taxon>Actinomycetes</taxon>
        <taxon>Pseudonocardiales</taxon>
        <taxon>Pseudonocardiaceae</taxon>
        <taxon>Amycolatopsis</taxon>
    </lineage>
</organism>
<keyword evidence="2" id="KW-0472">Membrane</keyword>
<dbReference type="InterPro" id="IPR001680">
    <property type="entry name" value="WD40_rpt"/>
</dbReference>
<evidence type="ECO:0000256" key="1">
    <source>
        <dbReference type="PROSITE-ProRule" id="PRU00221"/>
    </source>
</evidence>
<accession>A0ABW5I899</accession>
<dbReference type="Gene3D" id="2.130.10.10">
    <property type="entry name" value="YVTN repeat-like/Quinoprotein amine dehydrogenase"/>
    <property type="match status" value="3"/>
</dbReference>
<comment type="caution">
    <text evidence="3">The sequence shown here is derived from an EMBL/GenBank/DDBJ whole genome shotgun (WGS) entry which is preliminary data.</text>
</comment>
<dbReference type="SUPFAM" id="SSF50978">
    <property type="entry name" value="WD40 repeat-like"/>
    <property type="match status" value="1"/>
</dbReference>
<keyword evidence="2" id="KW-1133">Transmembrane helix</keyword>
<dbReference type="Proteomes" id="UP001597542">
    <property type="component" value="Unassembled WGS sequence"/>
</dbReference>
<dbReference type="RefSeq" id="WP_344278676.1">
    <property type="nucleotide sequence ID" value="NZ_BAAAHV010000015.1"/>
</dbReference>
<keyword evidence="2" id="KW-0812">Transmembrane</keyword>
<dbReference type="PANTHER" id="PTHR19879">
    <property type="entry name" value="TRANSCRIPTION INITIATION FACTOR TFIID"/>
    <property type="match status" value="1"/>
</dbReference>
<dbReference type="Pfam" id="PF00400">
    <property type="entry name" value="WD40"/>
    <property type="match status" value="2"/>
</dbReference>
<sequence>MLNSVLSRITAATGHAFSDLSPAEEAVGYLVAGGWWAYCTSEHTDLQVIVGEEPEDDDVFALLTEVEPDLADRARAVASAAHARIASDDRSLVQAARLWHGDSGEAPPDATVSILRAEFPEWGWQSAALLVDEPVPVREVRLALALPDGRVGQFAANVVESVGADVLLPDPRAMMFARITPEVREQLAVAWTWATNQDRFVPGRSILWTVQFEDHAVPVVGGPSIGATAAVALSFALDLAYRTKATARKDGVLLAGLAPSGVLEPVPADTAPQPAGMADMRLLLSDAQPERPAGSAEVVRVATVGEAVDSLRRPRRGRMAVAAALVCALVGAVLVLTGNGSAVKAEKARRDKQADTLAVLAMQSRWPDEAIRYALAAMALGSDRQLPQDSLTRALYGEVGLEEILPALHGSPKSVALSSDLAATGSDDGTVGLRNLAQPAAATTAEKLPGAVRALAFSPDSRWLAAAGGGEVLVYDAKAGRTVWRSNLLGAAALAFSPDSASLAVGGDNGAVLVHSLAHTPDQRLSRGSAPIRAVALLPGGALAVGGDSKTFEVLGIGADPPVVLATAQAGTGITSIAFDTRSKWVAFSEFSGDLHTFRLDTLAPVGSPVRQAIGARLITAPGGGSAVLSAAATVLGADRIDIVPGIHPVTQTSAYRRYPSGAGDLGAVAISPDGQRMAIPSASGSLLVWRAPGRPDMAKARAITGAYPVPGTGLILVASGGGDNFPSSSALLLVDRASGRLADSQPSPTSFDGAVDSPLSFEPSTRTAVVRDDHGAAHVYQVRNGLLAKVADLTPAKGEVTATAFDPSRRRLLVARGRDLFAVSADQFAAMNEVRVYQDPGVITQLQLTADGRELAVGGRAGVVVLPLDEHGRAVGAGQRVSTQQPAVTAMSQSGALIAAGAAGTMTAYRLVAGQWTGAPLPGHGGQVTGLATYGDLVVSGGRDRKLRVFDLRADLPVVATTLPVRFQTKTLWRDGPAVVSSGEFPATSTDIVLDPVAAQRKACAMGGWDRLRTLLRDVAPSVEAEYGETVLCRL</sequence>
<keyword evidence="1" id="KW-0853">WD repeat</keyword>
<evidence type="ECO:0000256" key="2">
    <source>
        <dbReference type="SAM" id="Phobius"/>
    </source>
</evidence>